<protein>
    <recommendedName>
        <fullName evidence="2">NAD-dependent epimerase/dehydratase domain-containing protein</fullName>
    </recommendedName>
</protein>
<evidence type="ECO:0008006" key="2">
    <source>
        <dbReference type="Google" id="ProtNLM"/>
    </source>
</evidence>
<reference evidence="1" key="1">
    <citation type="journal article" date="2014" name="Front. Microbiol.">
        <title>High frequency of phylogenetically diverse reductive dehalogenase-homologous genes in deep subseafloor sedimentary metagenomes.</title>
        <authorList>
            <person name="Kawai M."/>
            <person name="Futagami T."/>
            <person name="Toyoda A."/>
            <person name="Takaki Y."/>
            <person name="Nishi S."/>
            <person name="Hori S."/>
            <person name="Arai W."/>
            <person name="Tsubouchi T."/>
            <person name="Morono Y."/>
            <person name="Uchiyama I."/>
            <person name="Ito T."/>
            <person name="Fujiyama A."/>
            <person name="Inagaki F."/>
            <person name="Takami H."/>
        </authorList>
    </citation>
    <scope>NUCLEOTIDE SEQUENCE</scope>
    <source>
        <strain evidence="1">Expedition CK06-06</strain>
    </source>
</reference>
<gene>
    <name evidence="1" type="ORF">S01H1_75764</name>
</gene>
<dbReference type="SUPFAM" id="SSF51735">
    <property type="entry name" value="NAD(P)-binding Rossmann-fold domains"/>
    <property type="match status" value="1"/>
</dbReference>
<sequence length="65" mass="7246">MKVLITGGSGRLAKYVARELEGEYDLVLFSRSRPPEDRSHLPWIQGDLNSFGDCLRAVEGVQAIQ</sequence>
<dbReference type="AlphaFoldDB" id="X0ZTG8"/>
<name>X0ZTG8_9ZZZZ</name>
<evidence type="ECO:0000313" key="1">
    <source>
        <dbReference type="EMBL" id="GAG51476.1"/>
    </source>
</evidence>
<dbReference type="Gene3D" id="3.40.50.720">
    <property type="entry name" value="NAD(P)-binding Rossmann-like Domain"/>
    <property type="match status" value="1"/>
</dbReference>
<feature type="non-terminal residue" evidence="1">
    <location>
        <position position="65"/>
    </location>
</feature>
<dbReference type="InterPro" id="IPR036291">
    <property type="entry name" value="NAD(P)-bd_dom_sf"/>
</dbReference>
<organism evidence="1">
    <name type="scientific">marine sediment metagenome</name>
    <dbReference type="NCBI Taxonomy" id="412755"/>
    <lineage>
        <taxon>unclassified sequences</taxon>
        <taxon>metagenomes</taxon>
        <taxon>ecological metagenomes</taxon>
    </lineage>
</organism>
<comment type="caution">
    <text evidence="1">The sequence shown here is derived from an EMBL/GenBank/DDBJ whole genome shotgun (WGS) entry which is preliminary data.</text>
</comment>
<dbReference type="EMBL" id="BARS01050794">
    <property type="protein sequence ID" value="GAG51476.1"/>
    <property type="molecule type" value="Genomic_DNA"/>
</dbReference>
<accession>X0ZTG8</accession>
<proteinExistence type="predicted"/>